<dbReference type="PROSITE" id="PS00028">
    <property type="entry name" value="ZINC_FINGER_C2H2_1"/>
    <property type="match status" value="1"/>
</dbReference>
<accession>A0ABU6WRE8</accession>
<feature type="region of interest" description="Disordered" evidence="11">
    <location>
        <begin position="88"/>
        <end position="108"/>
    </location>
</feature>
<sequence>MPNNSFSNIFSFTSSSSSSSPPPPPGPPPPFFQFDHHYFPSSLHHHHPYNYNHTLFSSTTNTSSTFFHYHTTTTAAASSLTATATTTAPYSSYSSSSTSPPSPPLREELPLLTLSPARQHQTLLEPSENNHLPPPSCSTSMDLELNDDDDEDDDADADADGGATTVTVALHIGLPSPSAAEIASVLSSSPEKDHGEDSGGGGGGGFMGNKVNKGQYWIPTPSQILIGPTQFSCPVCCKTFNRYNNMQMHMWGHGSQYRKGPESLRGTQPTGMLRLPCYCCAPGCRNNIDHPRSKPLKDFRTLQTHYKRKHGIKPFMCRKCGKAFAVRGDWRTHEKNCGKLWYCICGSDFKHKRSLKDHIKAFGTGHAAYGIDGFEEDDDPASEVEQDHESTQ</sequence>
<evidence type="ECO:0000256" key="11">
    <source>
        <dbReference type="SAM" id="MobiDB-lite"/>
    </source>
</evidence>
<evidence type="ECO:0000256" key="8">
    <source>
        <dbReference type="ARBA" id="ARBA00023242"/>
    </source>
</evidence>
<comment type="similarity">
    <text evidence="9">Belongs to the WIP C2H2-type zinc-finger protein family.</text>
</comment>
<feature type="region of interest" description="Disordered" evidence="11">
    <location>
        <begin position="12"/>
        <end position="32"/>
    </location>
</feature>
<dbReference type="SMART" id="SM00355">
    <property type="entry name" value="ZnF_C2H2"/>
    <property type="match status" value="2"/>
</dbReference>
<evidence type="ECO:0000313" key="13">
    <source>
        <dbReference type="EMBL" id="MED6188467.1"/>
    </source>
</evidence>
<evidence type="ECO:0000259" key="12">
    <source>
        <dbReference type="PROSITE" id="PS50157"/>
    </source>
</evidence>
<proteinExistence type="inferred from homology"/>
<dbReference type="InterPro" id="IPR036236">
    <property type="entry name" value="Znf_C2H2_sf"/>
</dbReference>
<keyword evidence="14" id="KW-1185">Reference proteome</keyword>
<dbReference type="InterPro" id="IPR013087">
    <property type="entry name" value="Znf_C2H2_type"/>
</dbReference>
<dbReference type="InterPro" id="IPR043584">
    <property type="entry name" value="WIP1/2/3/4/5/6"/>
</dbReference>
<dbReference type="EMBL" id="JASCZI010182711">
    <property type="protein sequence ID" value="MED6188467.1"/>
    <property type="molecule type" value="Genomic_DNA"/>
</dbReference>
<dbReference type="InterPro" id="IPR055187">
    <property type="entry name" value="C2CH-3rd_BIRD-IDD"/>
</dbReference>
<feature type="compositionally biased region" description="Acidic residues" evidence="11">
    <location>
        <begin position="144"/>
        <end position="159"/>
    </location>
</feature>
<keyword evidence="8" id="KW-0539">Nucleus</keyword>
<keyword evidence="6" id="KW-0805">Transcription regulation</keyword>
<feature type="region of interest" description="Disordered" evidence="11">
    <location>
        <begin position="181"/>
        <end position="206"/>
    </location>
</feature>
<comment type="caution">
    <text evidence="13">The sequence shown here is derived from an EMBL/GenBank/DDBJ whole genome shotgun (WGS) entry which is preliminary data.</text>
</comment>
<protein>
    <submittedName>
        <fullName evidence="13">Zinc finger protein wip2</fullName>
    </submittedName>
</protein>
<name>A0ABU6WRE8_9FABA</name>
<dbReference type="Pfam" id="PF22995">
    <property type="entry name" value="C2CH-3rd_BIRD-IDD"/>
    <property type="match status" value="1"/>
</dbReference>
<feature type="region of interest" description="Disordered" evidence="11">
    <location>
        <begin position="124"/>
        <end position="161"/>
    </location>
</feature>
<feature type="compositionally biased region" description="Low complexity" evidence="11">
    <location>
        <begin position="88"/>
        <end position="99"/>
    </location>
</feature>
<keyword evidence="4 10" id="KW-0863">Zinc-finger</keyword>
<dbReference type="PANTHER" id="PTHR45878">
    <property type="entry name" value="ZINC FINGER PROTEIN WIP2"/>
    <property type="match status" value="1"/>
</dbReference>
<reference evidence="13 14" key="1">
    <citation type="journal article" date="2023" name="Plants (Basel)">
        <title>Bridging the Gap: Combining Genomics and Transcriptomics Approaches to Understand Stylosanthes scabra, an Orphan Legume from the Brazilian Caatinga.</title>
        <authorList>
            <person name="Ferreira-Neto J.R.C."/>
            <person name="da Silva M.D."/>
            <person name="Binneck E."/>
            <person name="de Melo N.F."/>
            <person name="da Silva R.H."/>
            <person name="de Melo A.L.T.M."/>
            <person name="Pandolfi V."/>
            <person name="Bustamante F.O."/>
            <person name="Brasileiro-Vidal A.C."/>
            <person name="Benko-Iseppon A.M."/>
        </authorList>
    </citation>
    <scope>NUCLEOTIDE SEQUENCE [LARGE SCALE GENOMIC DNA]</scope>
    <source>
        <tissue evidence="13">Leaves</tissue>
    </source>
</reference>
<evidence type="ECO:0000256" key="3">
    <source>
        <dbReference type="ARBA" id="ARBA00022737"/>
    </source>
</evidence>
<dbReference type="PANTHER" id="PTHR45878:SF1">
    <property type="entry name" value="ZINC FINGER PROTEIN WIP2"/>
    <property type="match status" value="1"/>
</dbReference>
<dbReference type="Gene3D" id="3.30.160.60">
    <property type="entry name" value="Classic Zinc Finger"/>
    <property type="match status" value="2"/>
</dbReference>
<feature type="domain" description="C2H2-type" evidence="12">
    <location>
        <begin position="231"/>
        <end position="258"/>
    </location>
</feature>
<feature type="compositionally biased region" description="Pro residues" evidence="11">
    <location>
        <begin position="20"/>
        <end position="31"/>
    </location>
</feature>
<keyword evidence="5" id="KW-0862">Zinc</keyword>
<evidence type="ECO:0000256" key="2">
    <source>
        <dbReference type="ARBA" id="ARBA00022723"/>
    </source>
</evidence>
<dbReference type="Proteomes" id="UP001341840">
    <property type="component" value="Unassembled WGS sequence"/>
</dbReference>
<dbReference type="PROSITE" id="PS50157">
    <property type="entry name" value="ZINC_FINGER_C2H2_2"/>
    <property type="match status" value="2"/>
</dbReference>
<dbReference type="Pfam" id="PF23115">
    <property type="entry name" value="zf-C2H2_STOP2_3rd"/>
    <property type="match status" value="1"/>
</dbReference>
<evidence type="ECO:0000313" key="14">
    <source>
        <dbReference type="Proteomes" id="UP001341840"/>
    </source>
</evidence>
<evidence type="ECO:0000256" key="5">
    <source>
        <dbReference type="ARBA" id="ARBA00022833"/>
    </source>
</evidence>
<evidence type="ECO:0000256" key="4">
    <source>
        <dbReference type="ARBA" id="ARBA00022771"/>
    </source>
</evidence>
<dbReference type="SUPFAM" id="SSF57667">
    <property type="entry name" value="beta-beta-alpha zinc fingers"/>
    <property type="match status" value="1"/>
</dbReference>
<keyword evidence="7" id="KW-0804">Transcription</keyword>
<organism evidence="13 14">
    <name type="scientific">Stylosanthes scabra</name>
    <dbReference type="NCBI Taxonomy" id="79078"/>
    <lineage>
        <taxon>Eukaryota</taxon>
        <taxon>Viridiplantae</taxon>
        <taxon>Streptophyta</taxon>
        <taxon>Embryophyta</taxon>
        <taxon>Tracheophyta</taxon>
        <taxon>Spermatophyta</taxon>
        <taxon>Magnoliopsida</taxon>
        <taxon>eudicotyledons</taxon>
        <taxon>Gunneridae</taxon>
        <taxon>Pentapetalae</taxon>
        <taxon>rosids</taxon>
        <taxon>fabids</taxon>
        <taxon>Fabales</taxon>
        <taxon>Fabaceae</taxon>
        <taxon>Papilionoideae</taxon>
        <taxon>50 kb inversion clade</taxon>
        <taxon>dalbergioids sensu lato</taxon>
        <taxon>Dalbergieae</taxon>
        <taxon>Pterocarpus clade</taxon>
        <taxon>Stylosanthes</taxon>
    </lineage>
</organism>
<evidence type="ECO:0000256" key="1">
    <source>
        <dbReference type="ARBA" id="ARBA00004123"/>
    </source>
</evidence>
<keyword evidence="3" id="KW-0677">Repeat</keyword>
<keyword evidence="2" id="KW-0479">Metal-binding</keyword>
<evidence type="ECO:0000256" key="9">
    <source>
        <dbReference type="ARBA" id="ARBA00023452"/>
    </source>
</evidence>
<comment type="subcellular location">
    <subcellularLocation>
        <location evidence="1">Nucleus</location>
    </subcellularLocation>
</comment>
<feature type="domain" description="C2H2-type" evidence="12">
    <location>
        <begin position="315"/>
        <end position="335"/>
    </location>
</feature>
<evidence type="ECO:0000256" key="10">
    <source>
        <dbReference type="PROSITE-ProRule" id="PRU00042"/>
    </source>
</evidence>
<dbReference type="InterPro" id="IPR059161">
    <property type="entry name" value="Znf-C2H2_STOP1/2_3rd"/>
</dbReference>
<gene>
    <name evidence="13" type="primary">WIP2_3</name>
    <name evidence="13" type="ORF">PIB30_086223</name>
</gene>
<evidence type="ECO:0000256" key="7">
    <source>
        <dbReference type="ARBA" id="ARBA00023163"/>
    </source>
</evidence>
<evidence type="ECO:0000256" key="6">
    <source>
        <dbReference type="ARBA" id="ARBA00023015"/>
    </source>
</evidence>